<dbReference type="PANTHER" id="PTHR21261">
    <property type="entry name" value="BEAT PROTEIN"/>
    <property type="match status" value="1"/>
</dbReference>
<organism evidence="2 3">
    <name type="scientific">Popillia japonica</name>
    <name type="common">Japanese beetle</name>
    <dbReference type="NCBI Taxonomy" id="7064"/>
    <lineage>
        <taxon>Eukaryota</taxon>
        <taxon>Metazoa</taxon>
        <taxon>Ecdysozoa</taxon>
        <taxon>Arthropoda</taxon>
        <taxon>Hexapoda</taxon>
        <taxon>Insecta</taxon>
        <taxon>Pterygota</taxon>
        <taxon>Neoptera</taxon>
        <taxon>Endopterygota</taxon>
        <taxon>Coleoptera</taxon>
        <taxon>Polyphaga</taxon>
        <taxon>Scarabaeiformia</taxon>
        <taxon>Scarabaeidae</taxon>
        <taxon>Rutelinae</taxon>
        <taxon>Popillia</taxon>
    </lineage>
</organism>
<keyword evidence="3" id="KW-1185">Reference proteome</keyword>
<feature type="domain" description="Ig-like" evidence="1">
    <location>
        <begin position="1"/>
        <end position="108"/>
    </location>
</feature>
<dbReference type="InterPro" id="IPR036179">
    <property type="entry name" value="Ig-like_dom_sf"/>
</dbReference>
<proteinExistence type="predicted"/>
<reference evidence="2 3" key="1">
    <citation type="journal article" date="2024" name="BMC Genomics">
        <title>De novo assembly and annotation of Popillia japonica's genome with initial clues to its potential as an invasive pest.</title>
        <authorList>
            <person name="Cucini C."/>
            <person name="Boschi S."/>
            <person name="Funari R."/>
            <person name="Cardaioli E."/>
            <person name="Iannotti N."/>
            <person name="Marturano G."/>
            <person name="Paoli F."/>
            <person name="Bruttini M."/>
            <person name="Carapelli A."/>
            <person name="Frati F."/>
            <person name="Nardi F."/>
        </authorList>
    </citation>
    <scope>NUCLEOTIDE SEQUENCE [LARGE SCALE GENOMIC DNA]</scope>
    <source>
        <strain evidence="2">DMR45628</strain>
    </source>
</reference>
<dbReference type="FunFam" id="2.60.40.10:FF:000437">
    <property type="entry name" value="Beat-IIIc, isoform A"/>
    <property type="match status" value="1"/>
</dbReference>
<evidence type="ECO:0000313" key="2">
    <source>
        <dbReference type="EMBL" id="KAK9746105.1"/>
    </source>
</evidence>
<gene>
    <name evidence="2" type="ORF">QE152_g6380</name>
</gene>
<evidence type="ECO:0000313" key="3">
    <source>
        <dbReference type="Proteomes" id="UP001458880"/>
    </source>
</evidence>
<name>A0AAW1MF10_POPJA</name>
<evidence type="ECO:0000259" key="1">
    <source>
        <dbReference type="PROSITE" id="PS50835"/>
    </source>
</evidence>
<dbReference type="PANTHER" id="PTHR21261:SF15">
    <property type="entry name" value="BEATEN PATH IIIA, ISOFORM D-RELATED"/>
    <property type="match status" value="1"/>
</dbReference>
<dbReference type="InterPro" id="IPR013783">
    <property type="entry name" value="Ig-like_fold"/>
</dbReference>
<dbReference type="PROSITE" id="PS50835">
    <property type="entry name" value="IG_LIKE"/>
    <property type="match status" value="1"/>
</dbReference>
<dbReference type="AlphaFoldDB" id="A0AAW1MF10"/>
<protein>
    <recommendedName>
        <fullName evidence="1">Ig-like domain-containing protein</fullName>
    </recommendedName>
</protein>
<dbReference type="InterPro" id="IPR007110">
    <property type="entry name" value="Ig-like_dom"/>
</dbReference>
<dbReference type="Proteomes" id="UP001458880">
    <property type="component" value="Unassembled WGS sequence"/>
</dbReference>
<dbReference type="SUPFAM" id="SSF48726">
    <property type="entry name" value="Immunoglobulin"/>
    <property type="match status" value="1"/>
</dbReference>
<sequence>MSAPRLIDYKDDMELDCHFDMGNEELYAVKWYKDDHEFFRFMPHQKPYQISFPVNGVQVDIDGTHCNMHSCHVRLTNLVRKDSSGAYRCEVSTEAPAFRLASETHNVTVAALPTEKPILSSIDDSYFVGDILSVVCDSPPSDPPQQLSWYINDELVPDKILREVKSSTAPPDPYGLQVKSLQLRFVIETEHSKSGSIVLKCVSAFPGVKEPVLSISKTVSLFDQDTQVINNQKFSWNASAQTYKCDAYLIVFLGVVRWCSQFYY</sequence>
<comment type="caution">
    <text evidence="2">The sequence shown here is derived from an EMBL/GenBank/DDBJ whole genome shotgun (WGS) entry which is preliminary data.</text>
</comment>
<dbReference type="EMBL" id="JASPKY010000042">
    <property type="protein sequence ID" value="KAK9746105.1"/>
    <property type="molecule type" value="Genomic_DNA"/>
</dbReference>
<accession>A0AAW1MF10</accession>
<dbReference type="Gene3D" id="2.60.40.10">
    <property type="entry name" value="Immunoglobulins"/>
    <property type="match status" value="1"/>
</dbReference>